<comment type="caution">
    <text evidence="1">The sequence shown here is derived from an EMBL/GenBank/DDBJ whole genome shotgun (WGS) entry which is preliminary data.</text>
</comment>
<sequence length="131" mass="14517">MADQSYKRRGPVHLRGDPRSITRATMKIRIGRQTMTQAAMFSLGFRRAIDFMKAHTDPKAKQSVIVWHVRKDPAGTGWEKRVIFEDDGSNISTASAAVLVPIEPVEGGAKEAWLYVTGFASESMVAVKVKL</sequence>
<organism evidence="1 2">
    <name type="scientific">Aspergillus lucknowensis</name>
    <dbReference type="NCBI Taxonomy" id="176173"/>
    <lineage>
        <taxon>Eukaryota</taxon>
        <taxon>Fungi</taxon>
        <taxon>Dikarya</taxon>
        <taxon>Ascomycota</taxon>
        <taxon>Pezizomycotina</taxon>
        <taxon>Eurotiomycetes</taxon>
        <taxon>Eurotiomycetidae</taxon>
        <taxon>Eurotiales</taxon>
        <taxon>Aspergillaceae</taxon>
        <taxon>Aspergillus</taxon>
        <taxon>Aspergillus subgen. Nidulantes</taxon>
    </lineage>
</organism>
<reference evidence="1 2" key="1">
    <citation type="submission" date="2024-07" db="EMBL/GenBank/DDBJ databases">
        <title>Section-level genome sequencing and comparative genomics of Aspergillus sections Usti and Cavernicolus.</title>
        <authorList>
            <consortium name="Lawrence Berkeley National Laboratory"/>
            <person name="Nybo J.L."/>
            <person name="Vesth T.C."/>
            <person name="Theobald S."/>
            <person name="Frisvad J.C."/>
            <person name="Larsen T.O."/>
            <person name="Kjaerboelling I."/>
            <person name="Rothschild-Mancinelli K."/>
            <person name="Lyhne E.K."/>
            <person name="Kogle M.E."/>
            <person name="Barry K."/>
            <person name="Clum A."/>
            <person name="Na H."/>
            <person name="Ledsgaard L."/>
            <person name="Lin J."/>
            <person name="Lipzen A."/>
            <person name="Kuo A."/>
            <person name="Riley R."/>
            <person name="Mondo S."/>
            <person name="Labutti K."/>
            <person name="Haridas S."/>
            <person name="Pangalinan J."/>
            <person name="Salamov A.A."/>
            <person name="Simmons B.A."/>
            <person name="Magnuson J.K."/>
            <person name="Chen J."/>
            <person name="Drula E."/>
            <person name="Henrissat B."/>
            <person name="Wiebenga A."/>
            <person name="Lubbers R.J."/>
            <person name="Gomes A.C."/>
            <person name="Macurrencykelacurrency M.R."/>
            <person name="Stajich J."/>
            <person name="Grigoriev I.V."/>
            <person name="Mortensen U.H."/>
            <person name="De Vries R.P."/>
            <person name="Baker S.E."/>
            <person name="Andersen M.R."/>
        </authorList>
    </citation>
    <scope>NUCLEOTIDE SEQUENCE [LARGE SCALE GENOMIC DNA]</scope>
    <source>
        <strain evidence="1 2">CBS 449.75</strain>
    </source>
</reference>
<dbReference type="RefSeq" id="XP_070881927.1">
    <property type="nucleotide sequence ID" value="XM_071033801.1"/>
</dbReference>
<protein>
    <submittedName>
        <fullName evidence="1">Uncharacterized protein</fullName>
    </submittedName>
</protein>
<evidence type="ECO:0000313" key="1">
    <source>
        <dbReference type="EMBL" id="KAL2862948.1"/>
    </source>
</evidence>
<dbReference type="Proteomes" id="UP001610432">
    <property type="component" value="Unassembled WGS sequence"/>
</dbReference>
<evidence type="ECO:0000313" key="2">
    <source>
        <dbReference type="Proteomes" id="UP001610432"/>
    </source>
</evidence>
<dbReference type="EMBL" id="JBFXLQ010000059">
    <property type="protein sequence ID" value="KAL2862948.1"/>
    <property type="molecule type" value="Genomic_DNA"/>
</dbReference>
<keyword evidence="2" id="KW-1185">Reference proteome</keyword>
<gene>
    <name evidence="1" type="ORF">BJX67DRAFT_385181</name>
</gene>
<accession>A0ABR4LHM6</accession>
<proteinExistence type="predicted"/>
<dbReference type="GeneID" id="98148873"/>
<name>A0ABR4LHM6_9EURO</name>